<evidence type="ECO:0000256" key="1">
    <source>
        <dbReference type="ARBA" id="ARBA00001966"/>
    </source>
</evidence>
<keyword evidence="4" id="KW-0235">DNA replication</keyword>
<dbReference type="PANTHER" id="PTHR10537">
    <property type="entry name" value="DNA PRIMASE LARGE SUBUNIT"/>
    <property type="match status" value="1"/>
</dbReference>
<keyword evidence="3" id="KW-0639">Primosome</keyword>
<dbReference type="GO" id="GO:0051539">
    <property type="term" value="F:4 iron, 4 sulfur cluster binding"/>
    <property type="evidence" value="ECO:0007669"/>
    <property type="project" value="UniProtKB-KW"/>
</dbReference>
<dbReference type="Pfam" id="PF26466">
    <property type="entry name" value="DNA_primase_lrg_N"/>
    <property type="match status" value="1"/>
</dbReference>
<gene>
    <name evidence="10" type="primary">LOC113402453</name>
</gene>
<evidence type="ECO:0000313" key="10">
    <source>
        <dbReference type="RefSeq" id="XP_026498497.2"/>
    </source>
</evidence>
<dbReference type="AlphaFoldDB" id="A0A8B8IPT5"/>
<keyword evidence="5" id="KW-0479">Metal-binding</keyword>
<evidence type="ECO:0000256" key="7">
    <source>
        <dbReference type="ARBA" id="ARBA00023014"/>
    </source>
</evidence>
<dbReference type="OrthoDB" id="421393at2759"/>
<dbReference type="GO" id="GO:0005658">
    <property type="term" value="C:alpha DNA polymerase:primase complex"/>
    <property type="evidence" value="ECO:0007669"/>
    <property type="project" value="TreeGrafter"/>
</dbReference>
<evidence type="ECO:0000256" key="6">
    <source>
        <dbReference type="ARBA" id="ARBA00023004"/>
    </source>
</evidence>
<dbReference type="GeneID" id="113402453"/>
<dbReference type="GO" id="GO:0046872">
    <property type="term" value="F:metal ion binding"/>
    <property type="evidence" value="ECO:0007669"/>
    <property type="project" value="UniProtKB-KW"/>
</dbReference>
<dbReference type="PANTHER" id="PTHR10537:SF4">
    <property type="entry name" value="DNA PRIMASE LARGE SUBUNIT"/>
    <property type="match status" value="1"/>
</dbReference>
<keyword evidence="6" id="KW-0408">Iron</keyword>
<sequence>MSFFYLTPVKGDLPIYLLENIVIKRLDFLKSVIKKQNIVYNEYVVEGSVYDTVGHYMLCIIVILEGNSEFTQFFIKAEESLFIHRLKTLAAYDLRCFAKKLLRIIRKHPIDLNFLNSLRSLCRHLILKHVVQHICSDTCVENCSLHSIKVYFKHCLTFIAKRQVEVKHGIAYIPCSKWKTYLIQLFKDNLRNRLSRTNLDSLHNDPRITDFRRLVRKEIPILNNSENNILTSNEVDNCSKNFPPCMLNFHQSLRNKHRLSHNQRFSYSLFLKDIGMPVEEAVKFWRNEYQQVPNGKHKCCHSWKNDEKKFIYGIRHLYGLEGGKKNYSSVNCLRLQGFTEGSCPFKTFDSEAILHLLDIKKTDSSWSQMKKLQEQHQYTCACKLYFQKRFHRVSNNVCDSNFNFSPVKYYFATKC</sequence>
<dbReference type="OMA" id="DAINYWK"/>
<organism evidence="9 10">
    <name type="scientific">Vanessa tameamea</name>
    <name type="common">Kamehameha butterfly</name>
    <dbReference type="NCBI Taxonomy" id="334116"/>
    <lineage>
        <taxon>Eukaryota</taxon>
        <taxon>Metazoa</taxon>
        <taxon>Ecdysozoa</taxon>
        <taxon>Arthropoda</taxon>
        <taxon>Hexapoda</taxon>
        <taxon>Insecta</taxon>
        <taxon>Pterygota</taxon>
        <taxon>Neoptera</taxon>
        <taxon>Endopterygota</taxon>
        <taxon>Lepidoptera</taxon>
        <taxon>Glossata</taxon>
        <taxon>Ditrysia</taxon>
        <taxon>Papilionoidea</taxon>
        <taxon>Nymphalidae</taxon>
        <taxon>Nymphalinae</taxon>
        <taxon>Vanessa</taxon>
    </lineage>
</organism>
<name>A0A8B8IPT5_VANTA</name>
<dbReference type="RefSeq" id="XP_026498497.2">
    <property type="nucleotide sequence ID" value="XM_026642712.2"/>
</dbReference>
<feature type="domain" description="DNA primase large subunit C-terminal" evidence="8">
    <location>
        <begin position="240"/>
        <end position="410"/>
    </location>
</feature>
<evidence type="ECO:0000259" key="8">
    <source>
        <dbReference type="Pfam" id="PF04104"/>
    </source>
</evidence>
<accession>A0A8B8IPT5</accession>
<proteinExistence type="predicted"/>
<keyword evidence="9" id="KW-1185">Reference proteome</keyword>
<dbReference type="GO" id="GO:0006270">
    <property type="term" value="P:DNA replication initiation"/>
    <property type="evidence" value="ECO:0007669"/>
    <property type="project" value="TreeGrafter"/>
</dbReference>
<dbReference type="InterPro" id="IPR058560">
    <property type="entry name" value="DNA_primase_C"/>
</dbReference>
<reference evidence="10" key="1">
    <citation type="submission" date="2025-08" db="UniProtKB">
        <authorList>
            <consortium name="RefSeq"/>
        </authorList>
    </citation>
    <scope>IDENTIFICATION</scope>
    <source>
        <tissue evidence="10">Whole body</tissue>
    </source>
</reference>
<dbReference type="InterPro" id="IPR007238">
    <property type="entry name" value="DNA_primase_lsu_euk/arc"/>
</dbReference>
<evidence type="ECO:0000256" key="3">
    <source>
        <dbReference type="ARBA" id="ARBA00022515"/>
    </source>
</evidence>
<evidence type="ECO:0000256" key="5">
    <source>
        <dbReference type="ARBA" id="ARBA00022723"/>
    </source>
</evidence>
<dbReference type="Proteomes" id="UP001652626">
    <property type="component" value="Chromosome 12"/>
</dbReference>
<keyword evidence="2" id="KW-0004">4Fe-4S</keyword>
<dbReference type="GO" id="GO:0006269">
    <property type="term" value="P:DNA replication, synthesis of primer"/>
    <property type="evidence" value="ECO:0007669"/>
    <property type="project" value="UniProtKB-KW"/>
</dbReference>
<evidence type="ECO:0000256" key="2">
    <source>
        <dbReference type="ARBA" id="ARBA00022485"/>
    </source>
</evidence>
<protein>
    <submittedName>
        <fullName evidence="10">DNA primase large subunit-like</fullName>
    </submittedName>
</protein>
<keyword evidence="7" id="KW-0411">Iron-sulfur</keyword>
<evidence type="ECO:0000313" key="9">
    <source>
        <dbReference type="Proteomes" id="UP001652626"/>
    </source>
</evidence>
<dbReference type="Pfam" id="PF04104">
    <property type="entry name" value="DNA_primase_lrg"/>
    <property type="match status" value="1"/>
</dbReference>
<comment type="cofactor">
    <cofactor evidence="1">
        <name>[4Fe-4S] cluster</name>
        <dbReference type="ChEBI" id="CHEBI:49883"/>
    </cofactor>
</comment>
<dbReference type="Gene3D" id="1.20.930.80">
    <property type="match status" value="1"/>
</dbReference>
<evidence type="ECO:0000256" key="4">
    <source>
        <dbReference type="ARBA" id="ARBA00022705"/>
    </source>
</evidence>